<accession>A0A939G998</accession>
<reference evidence="2 3" key="1">
    <citation type="submission" date="2021-03" db="EMBL/GenBank/DDBJ databases">
        <title>Fibrella sp. HMF5036 genome sequencing and assembly.</title>
        <authorList>
            <person name="Kang H."/>
            <person name="Kim H."/>
            <person name="Bae S."/>
            <person name="Joh K."/>
        </authorList>
    </citation>
    <scope>NUCLEOTIDE SEQUENCE [LARGE SCALE GENOMIC DNA]</scope>
    <source>
        <strain evidence="2 3">HMF5036</strain>
    </source>
</reference>
<protein>
    <recommendedName>
        <fullName evidence="4">ABC-2 family transporter protein</fullName>
    </recommendedName>
</protein>
<feature type="transmembrane region" description="Helical" evidence="1">
    <location>
        <begin position="101"/>
        <end position="122"/>
    </location>
</feature>
<feature type="transmembrane region" description="Helical" evidence="1">
    <location>
        <begin position="242"/>
        <end position="259"/>
    </location>
</feature>
<proteinExistence type="predicted"/>
<keyword evidence="3" id="KW-1185">Reference proteome</keyword>
<dbReference type="EMBL" id="JAFMYU010000039">
    <property type="protein sequence ID" value="MBO0934812.1"/>
    <property type="molecule type" value="Genomic_DNA"/>
</dbReference>
<evidence type="ECO:0000313" key="3">
    <source>
        <dbReference type="Proteomes" id="UP000664795"/>
    </source>
</evidence>
<keyword evidence="1" id="KW-0812">Transmembrane</keyword>
<dbReference type="RefSeq" id="WP_207338778.1">
    <property type="nucleotide sequence ID" value="NZ_JAFMYU010000039.1"/>
</dbReference>
<sequence>MNQTFSLTRFARLNRWFWALKGRTYSLAAVALLVITVLILSQVLAYETRFDTAILTSHIVYFNILALLLAGSIGSDVYSALYRQESAISYLMIPASRGEKFWLGVLYSVMAVVLFSIVFWGYESLIFSIANSRLPASQTERYVPTLLYYSTPTHNEKGILLMLAYAIFLGLAIAWLGSFYFRRGVFVRNVGVAIICAVVLVLLYFWIMMSQFGGHEVNSTLPFLSVNVHDINGYETLMPPGWLTYLAYGGTLMAMWVIARIRFNELER</sequence>
<dbReference type="Proteomes" id="UP000664795">
    <property type="component" value="Unassembled WGS sequence"/>
</dbReference>
<gene>
    <name evidence="2" type="ORF">J2I48_27625</name>
</gene>
<keyword evidence="1" id="KW-1133">Transmembrane helix</keyword>
<evidence type="ECO:0008006" key="4">
    <source>
        <dbReference type="Google" id="ProtNLM"/>
    </source>
</evidence>
<keyword evidence="1" id="KW-0472">Membrane</keyword>
<organism evidence="2 3">
    <name type="scientific">Fibrella aquatilis</name>
    <dbReference type="NCBI Taxonomy" id="2817059"/>
    <lineage>
        <taxon>Bacteria</taxon>
        <taxon>Pseudomonadati</taxon>
        <taxon>Bacteroidota</taxon>
        <taxon>Cytophagia</taxon>
        <taxon>Cytophagales</taxon>
        <taxon>Spirosomataceae</taxon>
        <taxon>Fibrella</taxon>
    </lineage>
</organism>
<comment type="caution">
    <text evidence="2">The sequence shown here is derived from an EMBL/GenBank/DDBJ whole genome shotgun (WGS) entry which is preliminary data.</text>
</comment>
<feature type="transmembrane region" description="Helical" evidence="1">
    <location>
        <begin position="190"/>
        <end position="209"/>
    </location>
</feature>
<evidence type="ECO:0000256" key="1">
    <source>
        <dbReference type="SAM" id="Phobius"/>
    </source>
</evidence>
<name>A0A939G998_9BACT</name>
<evidence type="ECO:0000313" key="2">
    <source>
        <dbReference type="EMBL" id="MBO0934812.1"/>
    </source>
</evidence>
<feature type="transmembrane region" description="Helical" evidence="1">
    <location>
        <begin position="159"/>
        <end position="181"/>
    </location>
</feature>
<dbReference type="AlphaFoldDB" id="A0A939G998"/>
<feature type="transmembrane region" description="Helical" evidence="1">
    <location>
        <begin position="61"/>
        <end position="81"/>
    </location>
</feature>